<feature type="transmembrane region" description="Helical" evidence="1">
    <location>
        <begin position="230"/>
        <end position="252"/>
    </location>
</feature>
<dbReference type="InterPro" id="IPR036291">
    <property type="entry name" value="NAD(P)-bd_dom_sf"/>
</dbReference>
<dbReference type="AlphaFoldDB" id="A0A1H2RW12"/>
<dbReference type="SUPFAM" id="SSF51735">
    <property type="entry name" value="NAD(P)-binding Rossmann-fold domains"/>
    <property type="match status" value="1"/>
</dbReference>
<evidence type="ECO:0000313" key="4">
    <source>
        <dbReference type="Proteomes" id="UP000243778"/>
    </source>
</evidence>
<dbReference type="Pfam" id="PF01370">
    <property type="entry name" value="Epimerase"/>
    <property type="match status" value="1"/>
</dbReference>
<dbReference type="InterPro" id="IPR001509">
    <property type="entry name" value="Epimerase_deHydtase"/>
</dbReference>
<dbReference type="OrthoDB" id="9776313at2"/>
<dbReference type="RefSeq" id="WP_090224262.1">
    <property type="nucleotide sequence ID" value="NZ_FNNU01000001.1"/>
</dbReference>
<evidence type="ECO:0000259" key="2">
    <source>
        <dbReference type="Pfam" id="PF01370"/>
    </source>
</evidence>
<protein>
    <submittedName>
        <fullName evidence="3">Uncharacterized conserved protein YbjT, contains NAD(P)-binding and DUF2867 domains</fullName>
    </submittedName>
</protein>
<feature type="transmembrane region" description="Helical" evidence="1">
    <location>
        <begin position="343"/>
        <end position="361"/>
    </location>
</feature>
<feature type="transmembrane region" description="Helical" evidence="1">
    <location>
        <begin position="373"/>
        <end position="391"/>
    </location>
</feature>
<sequence length="423" mass="45673">MRILLVGAGGFIGRHLLTALQAGGHEVVATSRSGRGAELPGVSWRALDLATLADDPTAFAWPEQVELLINAAGLLDTDAEHLDRVQHRGTRALFDLAAQWPVKVIHISALGAGSQRDVPFLASKAIADDHLLELGVPAVVLRPSLVLGQGSASSAWLGRLSVWPLAPLLDTRAQLQPLHIDDLMGAVLALLRHWPEESCVLPVVGGEPMTQAEIVQLLRRQQGRGRALTFALPGWLAAIGAFLGDTFGWRALNSQTRTLARRDNIASGEPLQDACGYRVAPLRARLHEWPDARSTASDALRPLLLASLLLVWLGTAYVCLGPGFNWGLSILAEAGVRGEGAAWLVRVGAVCDALLGLGLLSRRWRRPALRAQLALMLGYSLILTAILPYYWFDPFAALGKNLVLMVATLWLLWTEPGAGQMRR</sequence>
<dbReference type="Gene3D" id="3.40.50.720">
    <property type="entry name" value="NAD(P)-binding Rossmann-like Domain"/>
    <property type="match status" value="1"/>
</dbReference>
<dbReference type="STRING" id="1007099.SAMN05216287_0462"/>
<reference evidence="4" key="1">
    <citation type="submission" date="2016-10" db="EMBL/GenBank/DDBJ databases">
        <authorList>
            <person name="Varghese N."/>
            <person name="Submissions S."/>
        </authorList>
    </citation>
    <scope>NUCLEOTIDE SEQUENCE [LARGE SCALE GENOMIC DNA]</scope>
    <source>
        <strain evidence="4">NRRL B-59562</strain>
    </source>
</reference>
<dbReference type="PANTHER" id="PTHR12126">
    <property type="entry name" value="NADH-UBIQUINONE OXIDOREDUCTASE 39 KDA SUBUNIT-RELATED"/>
    <property type="match status" value="1"/>
</dbReference>
<organism evidence="3 4">
    <name type="scientific">Pseudomonas kuykendallii</name>
    <dbReference type="NCBI Taxonomy" id="1007099"/>
    <lineage>
        <taxon>Bacteria</taxon>
        <taxon>Pseudomonadati</taxon>
        <taxon>Pseudomonadota</taxon>
        <taxon>Gammaproteobacteria</taxon>
        <taxon>Pseudomonadales</taxon>
        <taxon>Pseudomonadaceae</taxon>
        <taxon>Pseudomonas</taxon>
    </lineage>
</organism>
<feature type="transmembrane region" description="Helical" evidence="1">
    <location>
        <begin position="397"/>
        <end position="413"/>
    </location>
</feature>
<accession>A0A1H2RW12</accession>
<evidence type="ECO:0000256" key="1">
    <source>
        <dbReference type="SAM" id="Phobius"/>
    </source>
</evidence>
<feature type="domain" description="NAD-dependent epimerase/dehydratase" evidence="2">
    <location>
        <begin position="3"/>
        <end position="193"/>
    </location>
</feature>
<keyword evidence="1" id="KW-1133">Transmembrane helix</keyword>
<dbReference type="PANTHER" id="PTHR12126:SF11">
    <property type="entry name" value="NADH DEHYDROGENASE [UBIQUINONE] 1 ALPHA SUBCOMPLEX SUBUNIT 9, MITOCHONDRIAL"/>
    <property type="match status" value="1"/>
</dbReference>
<dbReference type="Proteomes" id="UP000243778">
    <property type="component" value="Unassembled WGS sequence"/>
</dbReference>
<dbReference type="EMBL" id="FNNU01000001">
    <property type="protein sequence ID" value="SDW22964.1"/>
    <property type="molecule type" value="Genomic_DNA"/>
</dbReference>
<dbReference type="InterPro" id="IPR051207">
    <property type="entry name" value="ComplexI_NDUFA9_subunit"/>
</dbReference>
<keyword evidence="4" id="KW-1185">Reference proteome</keyword>
<proteinExistence type="predicted"/>
<keyword evidence="1" id="KW-0472">Membrane</keyword>
<gene>
    <name evidence="3" type="ORF">SAMN05216287_0462</name>
</gene>
<evidence type="ECO:0000313" key="3">
    <source>
        <dbReference type="EMBL" id="SDW22964.1"/>
    </source>
</evidence>
<name>A0A1H2RW12_9PSED</name>
<dbReference type="GO" id="GO:0044877">
    <property type="term" value="F:protein-containing complex binding"/>
    <property type="evidence" value="ECO:0007669"/>
    <property type="project" value="TreeGrafter"/>
</dbReference>
<keyword evidence="1" id="KW-0812">Transmembrane</keyword>
<feature type="transmembrane region" description="Helical" evidence="1">
    <location>
        <begin position="303"/>
        <end position="323"/>
    </location>
</feature>
<dbReference type="Pfam" id="PF13781">
    <property type="entry name" value="DoxX_3"/>
    <property type="match status" value="1"/>
</dbReference>
<dbReference type="InterPro" id="IPR025695">
    <property type="entry name" value="DoxX-like"/>
</dbReference>